<keyword evidence="2" id="KW-1185">Reference proteome</keyword>
<evidence type="ECO:0000313" key="2">
    <source>
        <dbReference type="Proteomes" id="UP001209540"/>
    </source>
</evidence>
<evidence type="ECO:0000313" key="1">
    <source>
        <dbReference type="EMBL" id="KAI9265184.1"/>
    </source>
</evidence>
<proteinExistence type="predicted"/>
<protein>
    <submittedName>
        <fullName evidence="1">Uncharacterized protein</fullName>
    </submittedName>
</protein>
<reference evidence="1" key="1">
    <citation type="journal article" date="2022" name="IScience">
        <title>Evolution of zygomycete secretomes and the origins of terrestrial fungal ecologies.</title>
        <authorList>
            <person name="Chang Y."/>
            <person name="Wang Y."/>
            <person name="Mondo S."/>
            <person name="Ahrendt S."/>
            <person name="Andreopoulos W."/>
            <person name="Barry K."/>
            <person name="Beard J."/>
            <person name="Benny G.L."/>
            <person name="Blankenship S."/>
            <person name="Bonito G."/>
            <person name="Cuomo C."/>
            <person name="Desiro A."/>
            <person name="Gervers K.A."/>
            <person name="Hundley H."/>
            <person name="Kuo A."/>
            <person name="LaButti K."/>
            <person name="Lang B.F."/>
            <person name="Lipzen A."/>
            <person name="O'Donnell K."/>
            <person name="Pangilinan J."/>
            <person name="Reynolds N."/>
            <person name="Sandor L."/>
            <person name="Smith M.E."/>
            <person name="Tsang A."/>
            <person name="Grigoriev I.V."/>
            <person name="Stajich J.E."/>
            <person name="Spatafora J.W."/>
        </authorList>
    </citation>
    <scope>NUCLEOTIDE SEQUENCE</scope>
    <source>
        <strain evidence="1">RSA 2281</strain>
    </source>
</reference>
<dbReference type="AlphaFoldDB" id="A0AAD5K254"/>
<name>A0AAD5K254_9FUNG</name>
<comment type="caution">
    <text evidence="1">The sequence shown here is derived from an EMBL/GenBank/DDBJ whole genome shotgun (WGS) entry which is preliminary data.</text>
</comment>
<accession>A0AAD5K254</accession>
<reference evidence="1" key="2">
    <citation type="submission" date="2023-02" db="EMBL/GenBank/DDBJ databases">
        <authorList>
            <consortium name="DOE Joint Genome Institute"/>
            <person name="Mondo S.J."/>
            <person name="Chang Y."/>
            <person name="Wang Y."/>
            <person name="Ahrendt S."/>
            <person name="Andreopoulos W."/>
            <person name="Barry K."/>
            <person name="Beard J."/>
            <person name="Benny G.L."/>
            <person name="Blankenship S."/>
            <person name="Bonito G."/>
            <person name="Cuomo C."/>
            <person name="Desiro A."/>
            <person name="Gervers K.A."/>
            <person name="Hundley H."/>
            <person name="Kuo A."/>
            <person name="LaButti K."/>
            <person name="Lang B.F."/>
            <person name="Lipzen A."/>
            <person name="O'Donnell K."/>
            <person name="Pangilinan J."/>
            <person name="Reynolds N."/>
            <person name="Sandor L."/>
            <person name="Smith M.W."/>
            <person name="Tsang A."/>
            <person name="Grigoriev I.V."/>
            <person name="Stajich J.E."/>
            <person name="Spatafora J.W."/>
        </authorList>
    </citation>
    <scope>NUCLEOTIDE SEQUENCE</scope>
    <source>
        <strain evidence="1">RSA 2281</strain>
    </source>
</reference>
<dbReference type="Proteomes" id="UP001209540">
    <property type="component" value="Unassembled WGS sequence"/>
</dbReference>
<organism evidence="1 2">
    <name type="scientific">Phascolomyces articulosus</name>
    <dbReference type="NCBI Taxonomy" id="60185"/>
    <lineage>
        <taxon>Eukaryota</taxon>
        <taxon>Fungi</taxon>
        <taxon>Fungi incertae sedis</taxon>
        <taxon>Mucoromycota</taxon>
        <taxon>Mucoromycotina</taxon>
        <taxon>Mucoromycetes</taxon>
        <taxon>Mucorales</taxon>
        <taxon>Lichtheimiaceae</taxon>
        <taxon>Phascolomyces</taxon>
    </lineage>
</organism>
<sequence length="239" mass="28249">MHLGLSTEEETLNRQQQVEEALLSPTRSIDISAQAVPDTICVALLDRDTEMRHLVSHNTPLFNTLRSHLFQDWPRFENTLYVPRSQLDDIEWMARISKTLQPVPSLLQQFRDLVGYVPPTPTLEEQEEEKGKDYFYNVKQQYHDEFDHVDITRIRALPDKLKDFPTHYPQFFINCQNCLLKKTQGKEDEYQVFTKTLFSSSNTLPDDVWEMRIYNQLDSYPDLLAQFKEIVQYETDQQL</sequence>
<dbReference type="EMBL" id="JAIXMP010000011">
    <property type="protein sequence ID" value="KAI9265184.1"/>
    <property type="molecule type" value="Genomic_DNA"/>
</dbReference>
<gene>
    <name evidence="1" type="ORF">BDA99DRAFT_437370</name>
</gene>